<proteinExistence type="predicted"/>
<dbReference type="Proteomes" id="UP000595636">
    <property type="component" value="Plasmid unnamed1"/>
</dbReference>
<dbReference type="RefSeq" id="WP_200402273.1">
    <property type="nucleotide sequence ID" value="NZ_CP066832.1"/>
</dbReference>
<geneLocation type="plasmid" evidence="2 3">
    <name>unnamed1</name>
</geneLocation>
<keyword evidence="2" id="KW-0614">Plasmid</keyword>
<accession>A0A7T7L6X5</accession>
<reference evidence="2 3" key="1">
    <citation type="submission" date="2020-12" db="EMBL/GenBank/DDBJ databases">
        <title>A novel species.</title>
        <authorList>
            <person name="Li K."/>
        </authorList>
    </citation>
    <scope>NUCLEOTIDE SEQUENCE [LARGE SCALE GENOMIC DNA]</scope>
    <source>
        <strain evidence="2 3">ZYC-3</strain>
        <plasmid evidence="2 3">unnamed1</plasmid>
    </source>
</reference>
<protein>
    <submittedName>
        <fullName evidence="2">Uncharacterized protein</fullName>
    </submittedName>
</protein>
<evidence type="ECO:0000313" key="3">
    <source>
        <dbReference type="Proteomes" id="UP000595636"/>
    </source>
</evidence>
<evidence type="ECO:0000256" key="1">
    <source>
        <dbReference type="SAM" id="MobiDB-lite"/>
    </source>
</evidence>
<dbReference type="KEGG" id="slf:JEQ17_49335"/>
<dbReference type="AlphaFoldDB" id="A0A7T7L6X5"/>
<evidence type="ECO:0000313" key="2">
    <source>
        <dbReference type="EMBL" id="QQM47560.1"/>
    </source>
</evidence>
<name>A0A7T7L6X5_9ACTN</name>
<feature type="region of interest" description="Disordered" evidence="1">
    <location>
        <begin position="1"/>
        <end position="23"/>
    </location>
</feature>
<feature type="region of interest" description="Disordered" evidence="1">
    <location>
        <begin position="182"/>
        <end position="250"/>
    </location>
</feature>
<keyword evidence="3" id="KW-1185">Reference proteome</keyword>
<organism evidence="2 3">
    <name type="scientific">Streptomyces liliifuscus</name>
    <dbReference type="NCBI Taxonomy" id="2797636"/>
    <lineage>
        <taxon>Bacteria</taxon>
        <taxon>Bacillati</taxon>
        <taxon>Actinomycetota</taxon>
        <taxon>Actinomycetes</taxon>
        <taxon>Kitasatosporales</taxon>
        <taxon>Streptomycetaceae</taxon>
        <taxon>Streptomyces</taxon>
    </lineage>
</organism>
<dbReference type="EMBL" id="CP066832">
    <property type="protein sequence ID" value="QQM47560.1"/>
    <property type="molecule type" value="Genomic_DNA"/>
</dbReference>
<gene>
    <name evidence="2" type="ORF">JEQ17_49335</name>
</gene>
<feature type="compositionally biased region" description="Low complexity" evidence="1">
    <location>
        <begin position="1"/>
        <end position="15"/>
    </location>
</feature>
<sequence length="414" mass="46318">MMQHARAPVHAAAAPPRLPRGQHRISTNNRYILVRDHADQEIGTTASRRTRRGDFLRAATWAITQRLHPKAGNTTLRVARDLAARLNADGHVAYCRDTTYKRLGISRRTLERHIAILRELGLLVWAVHGSRTNTRPAGSGEWAGTATIYAAVVPRAWDDAVGHRVRGHGYHARHVGFTEHGRQLAITEARRRTRPSRRRDTPSCKTNHPRPTAEMRGRKNNTSAPHGARPRPRRRHEVPEPYRASPSQAAHAVSVAAWIRPRVPWTQGEGLRRLAFALRPWIATGLSAADLAADLSVWRVPRRPTSPASMIMARWSETTGHDEPDADPCRGEDTPCGVPPNAAFREAMDAVRARLTRLSPPVEPEPDPPGFVIRDRILASLAEADRARRTRTAEQCLTFAEWEAVCDARERAPW</sequence>